<keyword evidence="19" id="KW-1185">Reference proteome</keyword>
<dbReference type="InterPro" id="IPR007197">
    <property type="entry name" value="rSAM"/>
</dbReference>
<evidence type="ECO:0000256" key="14">
    <source>
        <dbReference type="ARBA" id="ARBA00044771"/>
    </source>
</evidence>
<dbReference type="NCBIfam" id="TIGR01211">
    <property type="entry name" value="ELP3"/>
    <property type="match status" value="1"/>
</dbReference>
<evidence type="ECO:0000256" key="3">
    <source>
        <dbReference type="ARBA" id="ARBA00005494"/>
    </source>
</evidence>
<dbReference type="Proteomes" id="UP000000954">
    <property type="component" value="Chromosome"/>
</dbReference>
<accession>C7MPF5</accession>
<dbReference type="PANTHER" id="PTHR11135">
    <property type="entry name" value="HISTONE ACETYLTRANSFERASE-RELATED"/>
    <property type="match status" value="1"/>
</dbReference>
<dbReference type="GO" id="GO:0002926">
    <property type="term" value="P:tRNA wobble base 5-methoxycarbonylmethyl-2-thiouridinylation"/>
    <property type="evidence" value="ECO:0007669"/>
    <property type="project" value="TreeGrafter"/>
</dbReference>
<dbReference type="SFLD" id="SFLDS00029">
    <property type="entry name" value="Radical_SAM"/>
    <property type="match status" value="1"/>
</dbReference>
<dbReference type="KEGG" id="ccu:Ccur_11040"/>
<dbReference type="Pfam" id="PF16199">
    <property type="entry name" value="Radical_SAM_C"/>
    <property type="match status" value="1"/>
</dbReference>
<dbReference type="Pfam" id="PF04055">
    <property type="entry name" value="Radical_SAM"/>
    <property type="match status" value="1"/>
</dbReference>
<keyword evidence="11" id="KW-0408">Iron</keyword>
<comment type="similarity">
    <text evidence="3">Belongs to the ELP3 family.</text>
</comment>
<evidence type="ECO:0000256" key="1">
    <source>
        <dbReference type="ARBA" id="ARBA00001966"/>
    </source>
</evidence>
<dbReference type="InterPro" id="IPR058240">
    <property type="entry name" value="rSAM_sf"/>
</dbReference>
<keyword evidence="6 18" id="KW-0808">Transferase</keyword>
<dbReference type="PANTHER" id="PTHR11135:SF2">
    <property type="entry name" value="ELONGATOR COMPLEX PROTEIN 3"/>
    <property type="match status" value="1"/>
</dbReference>
<keyword evidence="9" id="KW-0479">Metal-binding</keyword>
<dbReference type="InterPro" id="IPR034687">
    <property type="entry name" value="ELP3-like"/>
</dbReference>
<dbReference type="RefSeq" id="WP_015778658.1">
    <property type="nucleotide sequence ID" value="NC_013170.1"/>
</dbReference>
<dbReference type="GO" id="GO:0051539">
    <property type="term" value="F:4 iron, 4 sulfur cluster binding"/>
    <property type="evidence" value="ECO:0007669"/>
    <property type="project" value="UniProtKB-KW"/>
</dbReference>
<reference evidence="18 19" key="1">
    <citation type="journal article" date="2009" name="Stand. Genomic Sci.">
        <title>Complete genome sequence of Cryptobacterium curtum type strain (12-3).</title>
        <authorList>
            <person name="Mavrommatis K."/>
            <person name="Pukall R."/>
            <person name="Rohde C."/>
            <person name="Chen F."/>
            <person name="Sims D."/>
            <person name="Brettin T."/>
            <person name="Kuske C."/>
            <person name="Detter J.C."/>
            <person name="Han C."/>
            <person name="Lapidus A."/>
            <person name="Copeland A."/>
            <person name="Glavina Del Rio T."/>
            <person name="Nolan M."/>
            <person name="Lucas S."/>
            <person name="Tice H."/>
            <person name="Cheng J.F."/>
            <person name="Bruce D."/>
            <person name="Goodwin L."/>
            <person name="Pitluck S."/>
            <person name="Ovchinnikova G."/>
            <person name="Pati A."/>
            <person name="Ivanova N."/>
            <person name="Chen A."/>
            <person name="Palaniappan K."/>
            <person name="Chain P."/>
            <person name="D'haeseleer P."/>
            <person name="Goker M."/>
            <person name="Bristow J."/>
            <person name="Eisen J.A."/>
            <person name="Markowitz V."/>
            <person name="Hugenholtz P."/>
            <person name="Rohde M."/>
            <person name="Klenk H.P."/>
            <person name="Kyrpides N.C."/>
        </authorList>
    </citation>
    <scope>NUCLEOTIDE SEQUENCE [LARGE SCALE GENOMIC DNA]</scope>
    <source>
        <strain evidence="19">ATCC 700683 / DSM 15641 / 12-3</strain>
    </source>
</reference>
<dbReference type="InterPro" id="IPR016181">
    <property type="entry name" value="Acyl_CoA_acyltransferase"/>
</dbReference>
<evidence type="ECO:0000256" key="13">
    <source>
        <dbReference type="ARBA" id="ARBA00023315"/>
    </source>
</evidence>
<evidence type="ECO:0000256" key="7">
    <source>
        <dbReference type="ARBA" id="ARBA00022691"/>
    </source>
</evidence>
<dbReference type="SFLD" id="SFLDG01086">
    <property type="entry name" value="elongater_protein-like"/>
    <property type="match status" value="1"/>
</dbReference>
<comment type="cofactor">
    <cofactor evidence="1">
        <name>[4Fe-4S] cluster</name>
        <dbReference type="ChEBI" id="CHEBI:49883"/>
    </cofactor>
</comment>
<evidence type="ECO:0000256" key="5">
    <source>
        <dbReference type="ARBA" id="ARBA00022555"/>
    </source>
</evidence>
<sequence>MEKPLTSPGTDTSPVTETSPAVDMLSSTDTPCVTDTSPGVDASTVINASPTNEKPTIEGLITDIIQALKSSRELDARKLESLIARYNRAWHSPERHFAKRQLLPAYQRMKREHEDLWRTWHISEQDEAYLIGILQMKPRRSASGVATITVITKPHACASACLYCPNDVRMPKSYLFKEPACQRAERNFFDPYLQVASRLEALHEMGHATDKIELIVLGGTWSDYPRSYRTWYARELFRALNDSPTERQECCNTRRTAYKKSAIGCEAAELAQQCEPVQALVNAGQITYNEAVGCLFGPQSSWGTTASWQQTCQEDLFAEHIRNETADHRCVGLVVETRPDAISAESLHALREIGCTKVQIGVQSTRDEILAANDRGITTATIKQAFRLLRVFGFKIHAHFMVNLLGSTPADDKRDYACFADTPAFRPDEVKLYPCALIEGTGLMAHWEKGTWRPYSEDELVDVLTADVLATPAYTRLSRMIRDISTQDIVAGNKKPNLRQMVEERLRTDGYHEAIREIRFREINRETVDINKLTLKEIVYQTEVSEEHFLQWVDPTDRIAGFLRLSLPYKSYITAHAGEIPIYAGEAMIREVHVYGVAAHLHHTDAGVQHLGLGRQLVEQACIIAAKAGFTKLNVISAIGTREYYRRLSFYDNGLYQQRNLLEPTK</sequence>
<evidence type="ECO:0000313" key="19">
    <source>
        <dbReference type="Proteomes" id="UP000000954"/>
    </source>
</evidence>
<dbReference type="InterPro" id="IPR006638">
    <property type="entry name" value="Elp3/MiaA/NifB-like_rSAM"/>
</dbReference>
<protein>
    <recommendedName>
        <fullName evidence="14">tRNA carboxymethyluridine synthase</fullName>
        <ecNumber evidence="14">2.3.1.311</ecNumber>
    </recommendedName>
</protein>
<dbReference type="GO" id="GO:0106261">
    <property type="term" value="F:tRNA uridine(34) acetyltransferase activity"/>
    <property type="evidence" value="ECO:0007669"/>
    <property type="project" value="UniProtKB-EC"/>
</dbReference>
<dbReference type="GO" id="GO:0046872">
    <property type="term" value="F:metal ion binding"/>
    <property type="evidence" value="ECO:0007669"/>
    <property type="project" value="UniProtKB-KW"/>
</dbReference>
<dbReference type="Gene3D" id="3.80.30.20">
    <property type="entry name" value="tm_1862 like domain"/>
    <property type="match status" value="1"/>
</dbReference>
<dbReference type="GO" id="GO:0005737">
    <property type="term" value="C:cytoplasm"/>
    <property type="evidence" value="ECO:0007669"/>
    <property type="project" value="TreeGrafter"/>
</dbReference>
<feature type="compositionally biased region" description="Polar residues" evidence="16">
    <location>
        <begin position="7"/>
        <end position="37"/>
    </location>
</feature>
<comment type="catalytic activity">
    <reaction evidence="15">
        <text>uridine(34) in tRNA + acetyl-CoA + S-adenosyl-L-methionine + H2O = 5-(carboxymethyl)uridine(34) in tRNA + 5'-deoxyadenosine + L-methionine + CoA + 2 H(+)</text>
        <dbReference type="Rhea" id="RHEA:61020"/>
        <dbReference type="Rhea" id="RHEA-COMP:10407"/>
        <dbReference type="Rhea" id="RHEA-COMP:11727"/>
        <dbReference type="ChEBI" id="CHEBI:15377"/>
        <dbReference type="ChEBI" id="CHEBI:15378"/>
        <dbReference type="ChEBI" id="CHEBI:17319"/>
        <dbReference type="ChEBI" id="CHEBI:57287"/>
        <dbReference type="ChEBI" id="CHEBI:57288"/>
        <dbReference type="ChEBI" id="CHEBI:57844"/>
        <dbReference type="ChEBI" id="CHEBI:59789"/>
        <dbReference type="ChEBI" id="CHEBI:65315"/>
        <dbReference type="ChEBI" id="CHEBI:74882"/>
        <dbReference type="EC" id="2.3.1.311"/>
    </reaction>
    <physiologicalReaction direction="left-to-right" evidence="15">
        <dbReference type="Rhea" id="RHEA:61021"/>
    </physiologicalReaction>
</comment>
<dbReference type="InterPro" id="IPR023404">
    <property type="entry name" value="rSAM_horseshoe"/>
</dbReference>
<keyword evidence="8" id="KW-0819">tRNA processing</keyword>
<dbReference type="STRING" id="469378.Ccur_11040"/>
<evidence type="ECO:0000313" key="18">
    <source>
        <dbReference type="EMBL" id="ACU94795.1"/>
    </source>
</evidence>
<name>C7MPF5_CRYCD</name>
<proteinExistence type="inferred from homology"/>
<dbReference type="InterPro" id="IPR039661">
    <property type="entry name" value="ELP3"/>
</dbReference>
<dbReference type="GO" id="GO:0033588">
    <property type="term" value="C:elongator holoenzyme complex"/>
    <property type="evidence" value="ECO:0007669"/>
    <property type="project" value="TreeGrafter"/>
</dbReference>
<evidence type="ECO:0000259" key="17">
    <source>
        <dbReference type="SMART" id="SM00729"/>
    </source>
</evidence>
<keyword evidence="4" id="KW-0004">4Fe-4S</keyword>
<dbReference type="EMBL" id="CP001682">
    <property type="protein sequence ID" value="ACU94795.1"/>
    <property type="molecule type" value="Genomic_DNA"/>
</dbReference>
<keyword evidence="10" id="KW-0694">RNA-binding</keyword>
<evidence type="ECO:0000256" key="2">
    <source>
        <dbReference type="ARBA" id="ARBA00005217"/>
    </source>
</evidence>
<dbReference type="SUPFAM" id="SSF102114">
    <property type="entry name" value="Radical SAM enzymes"/>
    <property type="match status" value="1"/>
</dbReference>
<comment type="pathway">
    <text evidence="2">tRNA modification.</text>
</comment>
<keyword evidence="12" id="KW-0411">Iron-sulfur</keyword>
<evidence type="ECO:0000256" key="4">
    <source>
        <dbReference type="ARBA" id="ARBA00022485"/>
    </source>
</evidence>
<dbReference type="InterPro" id="IPR032432">
    <property type="entry name" value="Radical_SAM_C"/>
</dbReference>
<dbReference type="SMART" id="SM00729">
    <property type="entry name" value="Elp3"/>
    <property type="match status" value="1"/>
</dbReference>
<dbReference type="EC" id="2.3.1.311" evidence="14"/>
<gene>
    <name evidence="18" type="ordered locus">Ccur_11040</name>
</gene>
<evidence type="ECO:0000256" key="10">
    <source>
        <dbReference type="ARBA" id="ARBA00022884"/>
    </source>
</evidence>
<dbReference type="GO" id="GO:0000049">
    <property type="term" value="F:tRNA binding"/>
    <property type="evidence" value="ECO:0007669"/>
    <property type="project" value="UniProtKB-KW"/>
</dbReference>
<dbReference type="eggNOG" id="COG1243">
    <property type="taxonomic scope" value="Bacteria"/>
</dbReference>
<dbReference type="Gene3D" id="3.40.630.30">
    <property type="match status" value="1"/>
</dbReference>
<dbReference type="HOGENOM" id="CLU_025983_2_0_11"/>
<dbReference type="SUPFAM" id="SSF55729">
    <property type="entry name" value="Acyl-CoA N-acyltransferases (Nat)"/>
    <property type="match status" value="1"/>
</dbReference>
<evidence type="ECO:0000256" key="15">
    <source>
        <dbReference type="ARBA" id="ARBA00047372"/>
    </source>
</evidence>
<organism evidence="18 19">
    <name type="scientific">Cryptobacterium curtum (strain ATCC 700683 / DSM 15641 / CCUG 43107 / 12-3)</name>
    <dbReference type="NCBI Taxonomy" id="469378"/>
    <lineage>
        <taxon>Bacteria</taxon>
        <taxon>Bacillati</taxon>
        <taxon>Actinomycetota</taxon>
        <taxon>Coriobacteriia</taxon>
        <taxon>Eggerthellales</taxon>
        <taxon>Eggerthellaceae</taxon>
        <taxon>Cryptobacterium</taxon>
    </lineage>
</organism>
<feature type="domain" description="Elp3/MiaA/NifB-like radical SAM core" evidence="17">
    <location>
        <begin position="147"/>
        <end position="466"/>
    </location>
</feature>
<evidence type="ECO:0000256" key="9">
    <source>
        <dbReference type="ARBA" id="ARBA00022723"/>
    </source>
</evidence>
<evidence type="ECO:0000256" key="6">
    <source>
        <dbReference type="ARBA" id="ARBA00022679"/>
    </source>
</evidence>
<keyword evidence="7" id="KW-0949">S-adenosyl-L-methionine</keyword>
<dbReference type="SFLD" id="SFLDF00344">
    <property type="entry name" value="ELP3-like"/>
    <property type="match status" value="1"/>
</dbReference>
<dbReference type="AlphaFoldDB" id="C7MPF5"/>
<evidence type="ECO:0000256" key="11">
    <source>
        <dbReference type="ARBA" id="ARBA00023004"/>
    </source>
</evidence>
<evidence type="ECO:0000256" key="16">
    <source>
        <dbReference type="SAM" id="MobiDB-lite"/>
    </source>
</evidence>
<evidence type="ECO:0000256" key="8">
    <source>
        <dbReference type="ARBA" id="ARBA00022694"/>
    </source>
</evidence>
<keyword evidence="5" id="KW-0820">tRNA-binding</keyword>
<keyword evidence="13" id="KW-0012">Acyltransferase</keyword>
<evidence type="ECO:0000256" key="12">
    <source>
        <dbReference type="ARBA" id="ARBA00023014"/>
    </source>
</evidence>
<feature type="region of interest" description="Disordered" evidence="16">
    <location>
        <begin position="1"/>
        <end position="43"/>
    </location>
</feature>